<protein>
    <submittedName>
        <fullName evidence="1">Uncharacterized protein</fullName>
    </submittedName>
</protein>
<dbReference type="EMBL" id="BDIP01004027">
    <property type="protein sequence ID" value="GIQ88386.1"/>
    <property type="molecule type" value="Genomic_DNA"/>
</dbReference>
<accession>A0A9K3D5E8</accession>
<sequence>MAGGVVKLRPTTKRRFQHARSRIRGVYLQTDIPCRSAYCTTCDHNAAVKSGEGESTHEPVGDLPTLSAAGPYYIPTSKALLQSPQIVHLPNVIVLDSILATVKSASPPVFYCIRDAARESLKPRPEDAAAGVVCIRYPDEHAAPTATSGLSERDAIMRVVTYYHSHLATEDGGMSEGDEDMIGSLDQPNIVIVVSTPEEAETETEGEISLFRQISEGIALPSTVRAKGLAEVIETLKDANWPGLDILLSAQRPGG</sequence>
<reference evidence="1 2" key="1">
    <citation type="journal article" date="2018" name="PLoS ONE">
        <title>The draft genome of Kipferlia bialata reveals reductive genome evolution in fornicate parasites.</title>
        <authorList>
            <person name="Tanifuji G."/>
            <person name="Takabayashi S."/>
            <person name="Kume K."/>
            <person name="Takagi M."/>
            <person name="Nakayama T."/>
            <person name="Kamikawa R."/>
            <person name="Inagaki Y."/>
            <person name="Hashimoto T."/>
        </authorList>
    </citation>
    <scope>NUCLEOTIDE SEQUENCE [LARGE SCALE GENOMIC DNA]</scope>
    <source>
        <strain evidence="1">NY0173</strain>
    </source>
</reference>
<feature type="non-terminal residue" evidence="1">
    <location>
        <position position="1"/>
    </location>
</feature>
<dbReference type="Gene3D" id="3.40.50.1010">
    <property type="entry name" value="5'-nuclease"/>
    <property type="match status" value="1"/>
</dbReference>
<organism evidence="1 2">
    <name type="scientific">Kipferlia bialata</name>
    <dbReference type="NCBI Taxonomy" id="797122"/>
    <lineage>
        <taxon>Eukaryota</taxon>
        <taxon>Metamonada</taxon>
        <taxon>Carpediemonas-like organisms</taxon>
        <taxon>Kipferlia</taxon>
    </lineage>
</organism>
<proteinExistence type="predicted"/>
<dbReference type="AlphaFoldDB" id="A0A9K3D5E8"/>
<comment type="caution">
    <text evidence="1">The sequence shown here is derived from an EMBL/GenBank/DDBJ whole genome shotgun (WGS) entry which is preliminary data.</text>
</comment>
<keyword evidence="2" id="KW-1185">Reference proteome</keyword>
<gene>
    <name evidence="1" type="ORF">KIPB_010627</name>
</gene>
<evidence type="ECO:0000313" key="2">
    <source>
        <dbReference type="Proteomes" id="UP000265618"/>
    </source>
</evidence>
<dbReference type="Proteomes" id="UP000265618">
    <property type="component" value="Unassembled WGS sequence"/>
</dbReference>
<name>A0A9K3D5E8_9EUKA</name>
<evidence type="ECO:0000313" key="1">
    <source>
        <dbReference type="EMBL" id="GIQ88386.1"/>
    </source>
</evidence>